<organism evidence="4 5">
    <name type="scientific">Ilex paraguariensis</name>
    <name type="common">yerba mate</name>
    <dbReference type="NCBI Taxonomy" id="185542"/>
    <lineage>
        <taxon>Eukaryota</taxon>
        <taxon>Viridiplantae</taxon>
        <taxon>Streptophyta</taxon>
        <taxon>Embryophyta</taxon>
        <taxon>Tracheophyta</taxon>
        <taxon>Spermatophyta</taxon>
        <taxon>Magnoliopsida</taxon>
        <taxon>eudicotyledons</taxon>
        <taxon>Gunneridae</taxon>
        <taxon>Pentapetalae</taxon>
        <taxon>asterids</taxon>
        <taxon>campanulids</taxon>
        <taxon>Aquifoliales</taxon>
        <taxon>Aquifoliaceae</taxon>
        <taxon>Ilex</taxon>
    </lineage>
</organism>
<comment type="caution">
    <text evidence="4">The sequence shown here is derived from an EMBL/GenBank/DDBJ whole genome shotgun (WGS) entry which is preliminary data.</text>
</comment>
<protein>
    <recommendedName>
        <fullName evidence="2">PPM-type phosphatase domain-containing protein</fullName>
    </recommendedName>
</protein>
<feature type="chain" id="PRO_5044720887" description="PPM-type phosphatase domain-containing protein" evidence="1">
    <location>
        <begin position="24"/>
        <end position="510"/>
    </location>
</feature>
<dbReference type="CDD" id="cd00143">
    <property type="entry name" value="PP2Cc"/>
    <property type="match status" value="1"/>
</dbReference>
<evidence type="ECO:0000313" key="5">
    <source>
        <dbReference type="Proteomes" id="UP001642360"/>
    </source>
</evidence>
<dbReference type="EMBL" id="CAUOFW020001336">
    <property type="protein sequence ID" value="CAK9143759.1"/>
    <property type="molecule type" value="Genomic_DNA"/>
</dbReference>
<evidence type="ECO:0000313" key="3">
    <source>
        <dbReference type="EMBL" id="CAK9143759.1"/>
    </source>
</evidence>
<evidence type="ECO:0000259" key="2">
    <source>
        <dbReference type="PROSITE" id="PS51746"/>
    </source>
</evidence>
<reference evidence="4 5" key="1">
    <citation type="submission" date="2024-02" db="EMBL/GenBank/DDBJ databases">
        <authorList>
            <person name="Vignale AGUSTIN F."/>
            <person name="Sosa J E."/>
            <person name="Modenutti C."/>
        </authorList>
    </citation>
    <scope>NUCLEOTIDE SEQUENCE [LARGE SCALE GENOMIC DNA]</scope>
</reference>
<name>A0ABC8RQB6_9AQUA</name>
<evidence type="ECO:0000256" key="1">
    <source>
        <dbReference type="SAM" id="SignalP"/>
    </source>
</evidence>
<feature type="domain" description="PPM-type phosphatase" evidence="2">
    <location>
        <begin position="66"/>
        <end position="434"/>
    </location>
</feature>
<dbReference type="InterPro" id="IPR015655">
    <property type="entry name" value="PP2C"/>
</dbReference>
<dbReference type="SMART" id="SM00332">
    <property type="entry name" value="PP2Cc"/>
    <property type="match status" value="1"/>
</dbReference>
<feature type="signal peptide" evidence="1">
    <location>
        <begin position="1"/>
        <end position="23"/>
    </location>
</feature>
<dbReference type="Gene3D" id="3.60.40.10">
    <property type="entry name" value="PPM-type phosphatase domain"/>
    <property type="match status" value="1"/>
</dbReference>
<dbReference type="EMBL" id="CAUOFW020001636">
    <property type="protein sequence ID" value="CAK9147007.1"/>
    <property type="molecule type" value="Genomic_DNA"/>
</dbReference>
<dbReference type="SUPFAM" id="SSF81606">
    <property type="entry name" value="PP2C-like"/>
    <property type="match status" value="1"/>
</dbReference>
<dbReference type="PROSITE" id="PS51746">
    <property type="entry name" value="PPM_2"/>
    <property type="match status" value="1"/>
</dbReference>
<gene>
    <name evidence="3" type="ORF">ILEXP_LOCUS11495</name>
    <name evidence="4" type="ORF">ILEXP_LOCUS14886</name>
</gene>
<dbReference type="AlphaFoldDB" id="A0ABC8RQB6"/>
<proteinExistence type="predicted"/>
<dbReference type="Proteomes" id="UP001642360">
    <property type="component" value="Unassembled WGS sequence"/>
</dbReference>
<dbReference type="InterPro" id="IPR001932">
    <property type="entry name" value="PPM-type_phosphatase-like_dom"/>
</dbReference>
<accession>A0ABC8RQB6</accession>
<dbReference type="Pfam" id="PF00481">
    <property type="entry name" value="PP2C"/>
    <property type="match status" value="2"/>
</dbReference>
<sequence length="510" mass="56984">MNIHTLHLLVLGFVICATTCTDGESSTCLTVYKEGGAPAVFQSPKCPRWRLSNYASKLRSRLPMARCQWAMHQGRRKSQEDRTFCALDIRIPFPGPTGITEVTVDIVAVFDGHNGAEASEMASKLLFEYFMLHTYFLLDATFLILSRKSMVRLPSKGEQDCGFQKELNWHVLDVGRLKLTFSAILDGSLHLQILKEALLRAIQDIDAVFSKEASRNNFNSGSTATVILMADGQILVANLGDSKAFLCSEVFQSPLEAKATLLRLYRQRRSEGVMSPIKDFDSFKMAASDGWVYFSAKELTRDHHPDRDDERSRVESAGGHVFERGGVSRVNGQLAVSRAIGDVPFKSYGVTSVPEVTDWQPLTANDSYLVAASDGVFEKLSPQGVCDLLWEVHSQRPMRLELPSSCSYSLADCIVNAAFEKGSVDNIAAVVIPFRSTGISQMFLEERFDGSRKFDCLGFGLQKYIYEQSGEFHFSYTFYFMSMSTKWNQNLAGLEHVGTEMLSTNEVKTW</sequence>
<keyword evidence="5" id="KW-1185">Reference proteome</keyword>
<dbReference type="InterPro" id="IPR036457">
    <property type="entry name" value="PPM-type-like_dom_sf"/>
</dbReference>
<keyword evidence="1" id="KW-0732">Signal</keyword>
<dbReference type="PANTHER" id="PTHR47992">
    <property type="entry name" value="PROTEIN PHOSPHATASE"/>
    <property type="match status" value="1"/>
</dbReference>
<evidence type="ECO:0000313" key="4">
    <source>
        <dbReference type="EMBL" id="CAK9147007.1"/>
    </source>
</evidence>